<dbReference type="GO" id="GO:0016702">
    <property type="term" value="F:oxidoreductase activity, acting on single donors with incorporation of molecular oxygen, incorporation of two atoms of oxygen"/>
    <property type="evidence" value="ECO:0007669"/>
    <property type="project" value="InterPro"/>
</dbReference>
<dbReference type="AlphaFoldDB" id="A0A9X1FS73"/>
<sequence length="190" mass="21629">MKENISRRIFIRKSAVATTGLALVASSTPLLAFSESNSPYKGYNPFAEEKNDLRTNPFGKHIAVSGKIFSSDGETILPNTSVEVWHLSPDSKKFRHNAKIKTNESGEYYFITDLPYKEKNVPRNIFFKVTNNSESYFTKLYILSNTAYFNSQHWEENQNLGKHLATLSESTNTQMSIQFNISLTNQTLKN</sequence>
<evidence type="ECO:0008006" key="4">
    <source>
        <dbReference type="Google" id="ProtNLM"/>
    </source>
</evidence>
<dbReference type="InterPro" id="IPR006311">
    <property type="entry name" value="TAT_signal"/>
</dbReference>
<dbReference type="SUPFAM" id="SSF49482">
    <property type="entry name" value="Aromatic compound dioxygenase"/>
    <property type="match status" value="1"/>
</dbReference>
<protein>
    <recommendedName>
        <fullName evidence="4">Intradiol ring-cleavage dioxygenases domain-containing protein</fullName>
    </recommendedName>
</protein>
<dbReference type="PROSITE" id="PS51318">
    <property type="entry name" value="TAT"/>
    <property type="match status" value="1"/>
</dbReference>
<gene>
    <name evidence="2" type="ORF">KXJ69_13465</name>
</gene>
<dbReference type="Gene3D" id="2.60.130.10">
    <property type="entry name" value="Aromatic compound dioxygenase"/>
    <property type="match status" value="1"/>
</dbReference>
<evidence type="ECO:0000313" key="2">
    <source>
        <dbReference type="EMBL" id="MBW2939119.1"/>
    </source>
</evidence>
<feature type="chain" id="PRO_5040942158" description="Intradiol ring-cleavage dioxygenases domain-containing protein" evidence="1">
    <location>
        <begin position="33"/>
        <end position="190"/>
    </location>
</feature>
<comment type="caution">
    <text evidence="2">The sequence shown here is derived from an EMBL/GenBank/DDBJ whole genome shotgun (WGS) entry which is preliminary data.</text>
</comment>
<dbReference type="InterPro" id="IPR015889">
    <property type="entry name" value="Intradiol_dOase_core"/>
</dbReference>
<evidence type="ECO:0000313" key="3">
    <source>
        <dbReference type="Proteomes" id="UP001138686"/>
    </source>
</evidence>
<proteinExistence type="predicted"/>
<dbReference type="GO" id="GO:0005506">
    <property type="term" value="F:iron ion binding"/>
    <property type="evidence" value="ECO:0007669"/>
    <property type="project" value="InterPro"/>
</dbReference>
<dbReference type="RefSeq" id="WP_219053646.1">
    <property type="nucleotide sequence ID" value="NZ_JAHWDP010000009.1"/>
</dbReference>
<evidence type="ECO:0000256" key="1">
    <source>
        <dbReference type="SAM" id="SignalP"/>
    </source>
</evidence>
<keyword evidence="1" id="KW-0732">Signal</keyword>
<accession>A0A9X1FS73</accession>
<feature type="signal peptide" evidence="1">
    <location>
        <begin position="1"/>
        <end position="32"/>
    </location>
</feature>
<name>A0A9X1FS73_9FLAO</name>
<keyword evidence="3" id="KW-1185">Reference proteome</keyword>
<dbReference type="EMBL" id="JAHWDP010000009">
    <property type="protein sequence ID" value="MBW2939119.1"/>
    <property type="molecule type" value="Genomic_DNA"/>
</dbReference>
<dbReference type="Proteomes" id="UP001138686">
    <property type="component" value="Unassembled WGS sequence"/>
</dbReference>
<organism evidence="2 3">
    <name type="scientific">Halomarinibacterium sedimenti</name>
    <dbReference type="NCBI Taxonomy" id="2857106"/>
    <lineage>
        <taxon>Bacteria</taxon>
        <taxon>Pseudomonadati</taxon>
        <taxon>Bacteroidota</taxon>
        <taxon>Flavobacteriia</taxon>
        <taxon>Flavobacteriales</taxon>
        <taxon>Flavobacteriaceae</taxon>
        <taxon>Halomarinibacterium</taxon>
    </lineage>
</organism>
<reference evidence="2" key="1">
    <citation type="submission" date="2021-07" db="EMBL/GenBank/DDBJ databases">
        <title>Aureisphaera sp. CAU 1614 isolated from sea sediment.</title>
        <authorList>
            <person name="Kim W."/>
        </authorList>
    </citation>
    <scope>NUCLEOTIDE SEQUENCE</scope>
    <source>
        <strain evidence="2">CAU 1614</strain>
    </source>
</reference>